<accession>A0ABV9NL57</accession>
<evidence type="ECO:0000313" key="2">
    <source>
        <dbReference type="EMBL" id="MFC4728796.1"/>
    </source>
</evidence>
<keyword evidence="3" id="KW-1185">Reference proteome</keyword>
<keyword evidence="1" id="KW-0812">Transmembrane</keyword>
<comment type="caution">
    <text evidence="2">The sequence shown here is derived from an EMBL/GenBank/DDBJ whole genome shotgun (WGS) entry which is preliminary data.</text>
</comment>
<organism evidence="2 3">
    <name type="scientific">Coralloluteibacterium thermophilum</name>
    <dbReference type="NCBI Taxonomy" id="2707049"/>
    <lineage>
        <taxon>Bacteria</taxon>
        <taxon>Pseudomonadati</taxon>
        <taxon>Pseudomonadota</taxon>
        <taxon>Gammaproteobacteria</taxon>
        <taxon>Lysobacterales</taxon>
        <taxon>Lysobacteraceae</taxon>
        <taxon>Coralloluteibacterium</taxon>
    </lineage>
</organism>
<gene>
    <name evidence="2" type="ORF">ACFO3Q_11505</name>
</gene>
<feature type="transmembrane region" description="Helical" evidence="1">
    <location>
        <begin position="29"/>
        <end position="47"/>
    </location>
</feature>
<dbReference type="EMBL" id="JBHSGG010000032">
    <property type="protein sequence ID" value="MFC4728796.1"/>
    <property type="molecule type" value="Genomic_DNA"/>
</dbReference>
<dbReference type="RefSeq" id="WP_377004868.1">
    <property type="nucleotide sequence ID" value="NZ_JBHSGG010000032.1"/>
</dbReference>
<dbReference type="Proteomes" id="UP001595892">
    <property type="component" value="Unassembled WGS sequence"/>
</dbReference>
<name>A0ABV9NL57_9GAMM</name>
<evidence type="ECO:0008006" key="4">
    <source>
        <dbReference type="Google" id="ProtNLM"/>
    </source>
</evidence>
<evidence type="ECO:0000256" key="1">
    <source>
        <dbReference type="SAM" id="Phobius"/>
    </source>
</evidence>
<keyword evidence="1" id="KW-0472">Membrane</keyword>
<sequence length="60" mass="6573">MESRVVQGIAATACGVALALPIRYFGIWWPVLIIVAGLSFALGWNMARRKLLRDGYIPGI</sequence>
<reference evidence="3" key="1">
    <citation type="journal article" date="2019" name="Int. J. Syst. Evol. Microbiol.">
        <title>The Global Catalogue of Microorganisms (GCM) 10K type strain sequencing project: providing services to taxonomists for standard genome sequencing and annotation.</title>
        <authorList>
            <consortium name="The Broad Institute Genomics Platform"/>
            <consortium name="The Broad Institute Genome Sequencing Center for Infectious Disease"/>
            <person name="Wu L."/>
            <person name="Ma J."/>
        </authorList>
    </citation>
    <scope>NUCLEOTIDE SEQUENCE [LARGE SCALE GENOMIC DNA]</scope>
    <source>
        <strain evidence="3">CGMCC 1.13574</strain>
    </source>
</reference>
<proteinExistence type="predicted"/>
<evidence type="ECO:0000313" key="3">
    <source>
        <dbReference type="Proteomes" id="UP001595892"/>
    </source>
</evidence>
<keyword evidence="1" id="KW-1133">Transmembrane helix</keyword>
<protein>
    <recommendedName>
        <fullName evidence="4">Phosphatidate cytidylyltransferase</fullName>
    </recommendedName>
</protein>